<accession>A0A4U8UWS1</accession>
<sequence length="230" mass="26414">MLQQTRPDLSELLSRSPTRPPREELGPGLLDIEPLAVAVYNCICLYVRAHAYVYSTRNDIDLHPFYREEVWPSLGIGVIINSSAELLLRVLRLTTAAFETLWFCDIPSLRSQREKNEHPRSHRLIGHRPVSFFSGPPYFCPSPLVHCEGWKGMLPEIDCTLRTLSPSIRPFLTLSPDGLLLFAYLFFLLSSPARDLKGVSENVRMRAVISLLFLIERNGKKYYLRLLFLR</sequence>
<name>A0A4U8UWS1_STECR</name>
<organism evidence="2 3">
    <name type="scientific">Steinernema carpocapsae</name>
    <name type="common">Entomopathogenic nematode</name>
    <dbReference type="NCBI Taxonomy" id="34508"/>
    <lineage>
        <taxon>Eukaryota</taxon>
        <taxon>Metazoa</taxon>
        <taxon>Ecdysozoa</taxon>
        <taxon>Nematoda</taxon>
        <taxon>Chromadorea</taxon>
        <taxon>Rhabditida</taxon>
        <taxon>Tylenchina</taxon>
        <taxon>Panagrolaimomorpha</taxon>
        <taxon>Strongyloidoidea</taxon>
        <taxon>Steinernematidae</taxon>
        <taxon>Steinernema</taxon>
    </lineage>
</organism>
<reference evidence="2 3" key="2">
    <citation type="journal article" date="2019" name="G3 (Bethesda)">
        <title>Hybrid Assembly of the Genome of the Entomopathogenic Nematode Steinernema carpocapsae Identifies the X-Chromosome.</title>
        <authorList>
            <person name="Serra L."/>
            <person name="Macchietto M."/>
            <person name="Macias-Munoz A."/>
            <person name="McGill C.J."/>
            <person name="Rodriguez I.M."/>
            <person name="Rodriguez B."/>
            <person name="Murad R."/>
            <person name="Mortazavi A."/>
        </authorList>
    </citation>
    <scope>NUCLEOTIDE SEQUENCE [LARGE SCALE GENOMIC DNA]</scope>
    <source>
        <strain evidence="2 3">ALL</strain>
    </source>
</reference>
<feature type="region of interest" description="Disordered" evidence="1">
    <location>
        <begin position="1"/>
        <end position="25"/>
    </location>
</feature>
<keyword evidence="3" id="KW-1185">Reference proteome</keyword>
<evidence type="ECO:0000256" key="1">
    <source>
        <dbReference type="SAM" id="MobiDB-lite"/>
    </source>
</evidence>
<gene>
    <name evidence="2" type="ORF">L596_004757</name>
</gene>
<feature type="compositionally biased region" description="Polar residues" evidence="1">
    <location>
        <begin position="1"/>
        <end position="17"/>
    </location>
</feature>
<evidence type="ECO:0000313" key="2">
    <source>
        <dbReference type="EMBL" id="TMS37922.1"/>
    </source>
</evidence>
<dbReference type="AlphaFoldDB" id="A0A4U8UWS1"/>
<proteinExistence type="predicted"/>
<protein>
    <submittedName>
        <fullName evidence="2">Uncharacterized protein</fullName>
    </submittedName>
</protein>
<reference evidence="2 3" key="1">
    <citation type="journal article" date="2015" name="Genome Biol.">
        <title>Comparative genomics of Steinernema reveals deeply conserved gene regulatory networks.</title>
        <authorList>
            <person name="Dillman A.R."/>
            <person name="Macchietto M."/>
            <person name="Porter C.F."/>
            <person name="Rogers A."/>
            <person name="Williams B."/>
            <person name="Antoshechkin I."/>
            <person name="Lee M.M."/>
            <person name="Goodwin Z."/>
            <person name="Lu X."/>
            <person name="Lewis E.E."/>
            <person name="Goodrich-Blair H."/>
            <person name="Stock S.P."/>
            <person name="Adams B.J."/>
            <person name="Sternberg P.W."/>
            <person name="Mortazavi A."/>
        </authorList>
    </citation>
    <scope>NUCLEOTIDE SEQUENCE [LARGE SCALE GENOMIC DNA]</scope>
    <source>
        <strain evidence="2 3">ALL</strain>
    </source>
</reference>
<comment type="caution">
    <text evidence="2">The sequence shown here is derived from an EMBL/GenBank/DDBJ whole genome shotgun (WGS) entry which is preliminary data.</text>
</comment>
<dbReference type="EMBL" id="AZBU02000001">
    <property type="protein sequence ID" value="TMS37922.1"/>
    <property type="molecule type" value="Genomic_DNA"/>
</dbReference>
<evidence type="ECO:0000313" key="3">
    <source>
        <dbReference type="Proteomes" id="UP000298663"/>
    </source>
</evidence>
<dbReference type="Proteomes" id="UP000298663">
    <property type="component" value="Unassembled WGS sequence"/>
</dbReference>